<accession>A0ACC2PBA5</accession>
<reference evidence="1" key="1">
    <citation type="submission" date="2023-04" db="EMBL/GenBank/DDBJ databases">
        <title>A chromosome-level genome assembly of the parasitoid wasp Eretmocerus hayati.</title>
        <authorList>
            <person name="Zhong Y."/>
            <person name="Liu S."/>
            <person name="Liu Y."/>
        </authorList>
    </citation>
    <scope>NUCLEOTIDE SEQUENCE</scope>
    <source>
        <strain evidence="1">ZJU_SS_LIU_2023</strain>
    </source>
</reference>
<organism evidence="1 2">
    <name type="scientific">Eretmocerus hayati</name>
    <dbReference type="NCBI Taxonomy" id="131215"/>
    <lineage>
        <taxon>Eukaryota</taxon>
        <taxon>Metazoa</taxon>
        <taxon>Ecdysozoa</taxon>
        <taxon>Arthropoda</taxon>
        <taxon>Hexapoda</taxon>
        <taxon>Insecta</taxon>
        <taxon>Pterygota</taxon>
        <taxon>Neoptera</taxon>
        <taxon>Endopterygota</taxon>
        <taxon>Hymenoptera</taxon>
        <taxon>Apocrita</taxon>
        <taxon>Proctotrupomorpha</taxon>
        <taxon>Chalcidoidea</taxon>
        <taxon>Aphelinidae</taxon>
        <taxon>Aphelininae</taxon>
        <taxon>Eretmocerus</taxon>
    </lineage>
</organism>
<sequence>MISECNQSEGKAFSSLIIHQCSGGPLHEFGVEAVRNQRMMLESNPHETFSLDFVPARDVVFSGFILDTSGTKGNLKRPCHIHTFDLTISFENTVDRNSIYDIILSASVEEDNQHYHKQLFSYKQVCKDNKIHLPFQVLYFTRLEEVKLNHVCISVRRSLCKSNPCIAKEECHLGELLYSMLGKSKLDDHISLVVGTEIFQAHRDILMNKSLVFKAMFSTDMVESRKDLVRINDFEPHIVQEMLYYMYTTNVQNMSQNVYELFKIAHQYDIPGLCKKCEGYLESNISDSTLIDTLKIAKRYSLENLQKNVEAVLKSNEARLANDGDFSKALLSSLDVNITAYALTFCSKYDLNDLKSKIFDYINKHKAEIARNQEFLNLYDTNPELMKEFFKYTSLKQGV</sequence>
<proteinExistence type="predicted"/>
<gene>
    <name evidence="1" type="ORF">QAD02_016510</name>
</gene>
<dbReference type="EMBL" id="CM056742">
    <property type="protein sequence ID" value="KAJ8680723.1"/>
    <property type="molecule type" value="Genomic_DNA"/>
</dbReference>
<protein>
    <submittedName>
        <fullName evidence="1">Uncharacterized protein</fullName>
    </submittedName>
</protein>
<comment type="caution">
    <text evidence="1">The sequence shown here is derived from an EMBL/GenBank/DDBJ whole genome shotgun (WGS) entry which is preliminary data.</text>
</comment>
<evidence type="ECO:0000313" key="1">
    <source>
        <dbReference type="EMBL" id="KAJ8680723.1"/>
    </source>
</evidence>
<dbReference type="Proteomes" id="UP001239111">
    <property type="component" value="Chromosome 2"/>
</dbReference>
<name>A0ACC2PBA5_9HYME</name>
<evidence type="ECO:0000313" key="2">
    <source>
        <dbReference type="Proteomes" id="UP001239111"/>
    </source>
</evidence>
<keyword evidence="2" id="KW-1185">Reference proteome</keyword>